<sequence>LSSDVPALHTIMRRHGAVVGGSAVVRMVCPIFDDVGDVDFFVPMRGVDDLVHHFQRVDGYVMRQVDLHETTGDCMWGESRYGAGIGRRVRLERGNDRVDIMGVGVGDDWDSVLTPIASSWTTLLFNYASVTRVNVGYPSLTLNGRALVQWDRVYHPSFPGGTRVPEFDKYQSRGFEFQTHAEEWDMDSKGSVRLCKDSWVCPVMSRSFADDGCLRIEVGTGDDSVRAVEWKLGGV</sequence>
<feature type="non-terminal residue" evidence="1">
    <location>
        <position position="1"/>
    </location>
</feature>
<dbReference type="Proteomes" id="UP000308197">
    <property type="component" value="Unassembled WGS sequence"/>
</dbReference>
<evidence type="ECO:0000313" key="2">
    <source>
        <dbReference type="Proteomes" id="UP000308197"/>
    </source>
</evidence>
<name>A0A5C3NYN6_9APHY</name>
<dbReference type="AlphaFoldDB" id="A0A5C3NYN6"/>
<dbReference type="InParanoid" id="A0A5C3NYN6"/>
<organism evidence="1 2">
    <name type="scientific">Polyporus arcularius HHB13444</name>
    <dbReference type="NCBI Taxonomy" id="1314778"/>
    <lineage>
        <taxon>Eukaryota</taxon>
        <taxon>Fungi</taxon>
        <taxon>Dikarya</taxon>
        <taxon>Basidiomycota</taxon>
        <taxon>Agaricomycotina</taxon>
        <taxon>Agaricomycetes</taxon>
        <taxon>Polyporales</taxon>
        <taxon>Polyporaceae</taxon>
        <taxon>Polyporus</taxon>
    </lineage>
</organism>
<protein>
    <submittedName>
        <fullName evidence="1">Uncharacterized protein</fullName>
    </submittedName>
</protein>
<keyword evidence="2" id="KW-1185">Reference proteome</keyword>
<evidence type="ECO:0000313" key="1">
    <source>
        <dbReference type="EMBL" id="TFK81637.1"/>
    </source>
</evidence>
<feature type="non-terminal residue" evidence="1">
    <location>
        <position position="235"/>
    </location>
</feature>
<accession>A0A5C3NYN6</accession>
<reference evidence="1 2" key="1">
    <citation type="journal article" date="2019" name="Nat. Ecol. Evol.">
        <title>Megaphylogeny resolves global patterns of mushroom evolution.</title>
        <authorList>
            <person name="Varga T."/>
            <person name="Krizsan K."/>
            <person name="Foldi C."/>
            <person name="Dima B."/>
            <person name="Sanchez-Garcia M."/>
            <person name="Sanchez-Ramirez S."/>
            <person name="Szollosi G.J."/>
            <person name="Szarkandi J.G."/>
            <person name="Papp V."/>
            <person name="Albert L."/>
            <person name="Andreopoulos W."/>
            <person name="Angelini C."/>
            <person name="Antonin V."/>
            <person name="Barry K.W."/>
            <person name="Bougher N.L."/>
            <person name="Buchanan P."/>
            <person name="Buyck B."/>
            <person name="Bense V."/>
            <person name="Catcheside P."/>
            <person name="Chovatia M."/>
            <person name="Cooper J."/>
            <person name="Damon W."/>
            <person name="Desjardin D."/>
            <person name="Finy P."/>
            <person name="Geml J."/>
            <person name="Haridas S."/>
            <person name="Hughes K."/>
            <person name="Justo A."/>
            <person name="Karasinski D."/>
            <person name="Kautmanova I."/>
            <person name="Kiss B."/>
            <person name="Kocsube S."/>
            <person name="Kotiranta H."/>
            <person name="LaButti K.M."/>
            <person name="Lechner B.E."/>
            <person name="Liimatainen K."/>
            <person name="Lipzen A."/>
            <person name="Lukacs Z."/>
            <person name="Mihaltcheva S."/>
            <person name="Morgado L.N."/>
            <person name="Niskanen T."/>
            <person name="Noordeloos M.E."/>
            <person name="Ohm R.A."/>
            <person name="Ortiz-Santana B."/>
            <person name="Ovrebo C."/>
            <person name="Racz N."/>
            <person name="Riley R."/>
            <person name="Savchenko A."/>
            <person name="Shiryaev A."/>
            <person name="Soop K."/>
            <person name="Spirin V."/>
            <person name="Szebenyi C."/>
            <person name="Tomsovsky M."/>
            <person name="Tulloss R.E."/>
            <person name="Uehling J."/>
            <person name="Grigoriev I.V."/>
            <person name="Vagvolgyi C."/>
            <person name="Papp T."/>
            <person name="Martin F.M."/>
            <person name="Miettinen O."/>
            <person name="Hibbett D.S."/>
            <person name="Nagy L.G."/>
        </authorList>
    </citation>
    <scope>NUCLEOTIDE SEQUENCE [LARGE SCALE GENOMIC DNA]</scope>
    <source>
        <strain evidence="1 2">HHB13444</strain>
    </source>
</reference>
<gene>
    <name evidence="1" type="ORF">K466DRAFT_445367</name>
</gene>
<dbReference type="EMBL" id="ML211578">
    <property type="protein sequence ID" value="TFK81637.1"/>
    <property type="molecule type" value="Genomic_DNA"/>
</dbReference>
<proteinExistence type="predicted"/>